<evidence type="ECO:0000256" key="8">
    <source>
        <dbReference type="SAM" id="MobiDB-lite"/>
    </source>
</evidence>
<keyword evidence="5 7" id="KW-1133">Transmembrane helix</keyword>
<evidence type="ECO:0000256" key="3">
    <source>
        <dbReference type="ARBA" id="ARBA00022475"/>
    </source>
</evidence>
<sequence length="303" mass="32949">MTTAAAQTRDEARTPVKTSGTKAVGSKDRKPWTPSQIVLTLVATAVSVVFLAPLVWALFTSLKSETEAVEVPTHWLPEEWTTQAWSAIFETGNITNWFVNSVVVSVCVTAVVLTVSALAGYGFARTEFRGKKALLGLVMTGLMVSPAVLGVPLFTTVQQMGMVDTYWGMILPQCAPAAMVYILYKFFQGVPHELEEAAFIDGAGRWRVFFTIVLPLSRPSLAAVGIFTFIASWNNFLWPYMVTNNPDLMTMPNGIATVMNSYGIQWAQLMAGGLMAGLPLIIVFVFFQRQIVAGVAHTGLAGQ</sequence>
<feature type="region of interest" description="Disordered" evidence="8">
    <location>
        <begin position="1"/>
        <end position="30"/>
    </location>
</feature>
<feature type="transmembrane region" description="Helical" evidence="7">
    <location>
        <begin position="208"/>
        <end position="231"/>
    </location>
</feature>
<evidence type="ECO:0000256" key="7">
    <source>
        <dbReference type="RuleBase" id="RU363032"/>
    </source>
</evidence>
<name>A0ABZ1JL16_9ACTN</name>
<feature type="transmembrane region" description="Helical" evidence="7">
    <location>
        <begin position="266"/>
        <end position="287"/>
    </location>
</feature>
<evidence type="ECO:0000256" key="6">
    <source>
        <dbReference type="ARBA" id="ARBA00023136"/>
    </source>
</evidence>
<feature type="transmembrane region" description="Helical" evidence="7">
    <location>
        <begin position="166"/>
        <end position="187"/>
    </location>
</feature>
<feature type="transmembrane region" description="Helical" evidence="7">
    <location>
        <begin position="37"/>
        <end position="59"/>
    </location>
</feature>
<comment type="similarity">
    <text evidence="7">Belongs to the binding-protein-dependent transport system permease family.</text>
</comment>
<dbReference type="SUPFAM" id="SSF161098">
    <property type="entry name" value="MetI-like"/>
    <property type="match status" value="1"/>
</dbReference>
<dbReference type="Proteomes" id="UP001432166">
    <property type="component" value="Chromosome"/>
</dbReference>
<reference evidence="10" key="1">
    <citation type="submission" date="2022-10" db="EMBL/GenBank/DDBJ databases">
        <title>The complete genomes of actinobacterial strains from the NBC collection.</title>
        <authorList>
            <person name="Joergensen T.S."/>
            <person name="Alvarez Arevalo M."/>
            <person name="Sterndorff E.B."/>
            <person name="Faurdal D."/>
            <person name="Vuksanovic O."/>
            <person name="Mourched A.-S."/>
            <person name="Charusanti P."/>
            <person name="Shaw S."/>
            <person name="Blin K."/>
            <person name="Weber T."/>
        </authorList>
    </citation>
    <scope>NUCLEOTIDE SEQUENCE</scope>
    <source>
        <strain evidence="10">NBC_00189</strain>
    </source>
</reference>
<organism evidence="10 11">
    <name type="scientific">Streptomyces tauricus</name>
    <dbReference type="NCBI Taxonomy" id="68274"/>
    <lineage>
        <taxon>Bacteria</taxon>
        <taxon>Bacillati</taxon>
        <taxon>Actinomycetota</taxon>
        <taxon>Actinomycetes</taxon>
        <taxon>Kitasatosporales</taxon>
        <taxon>Streptomycetaceae</taxon>
        <taxon>Streptomyces</taxon>
        <taxon>Streptomyces aurantiacus group</taxon>
    </lineage>
</organism>
<dbReference type="InterPro" id="IPR000515">
    <property type="entry name" value="MetI-like"/>
</dbReference>
<dbReference type="PANTHER" id="PTHR43744:SF12">
    <property type="entry name" value="ABC TRANSPORTER PERMEASE PROTEIN MG189-RELATED"/>
    <property type="match status" value="1"/>
</dbReference>
<dbReference type="RefSeq" id="WP_328938605.1">
    <property type="nucleotide sequence ID" value="NZ_CP108133.1"/>
</dbReference>
<evidence type="ECO:0000313" key="11">
    <source>
        <dbReference type="Proteomes" id="UP001432166"/>
    </source>
</evidence>
<proteinExistence type="inferred from homology"/>
<dbReference type="InterPro" id="IPR035906">
    <property type="entry name" value="MetI-like_sf"/>
</dbReference>
<dbReference type="CDD" id="cd06261">
    <property type="entry name" value="TM_PBP2"/>
    <property type="match status" value="1"/>
</dbReference>
<keyword evidence="6 7" id="KW-0472">Membrane</keyword>
<protein>
    <submittedName>
        <fullName evidence="10">Carbohydrate ABC transporter permease</fullName>
    </submittedName>
</protein>
<evidence type="ECO:0000259" key="9">
    <source>
        <dbReference type="PROSITE" id="PS50928"/>
    </source>
</evidence>
<evidence type="ECO:0000313" key="10">
    <source>
        <dbReference type="EMBL" id="WTP51972.1"/>
    </source>
</evidence>
<evidence type="ECO:0000256" key="2">
    <source>
        <dbReference type="ARBA" id="ARBA00022448"/>
    </source>
</evidence>
<evidence type="ECO:0000256" key="4">
    <source>
        <dbReference type="ARBA" id="ARBA00022692"/>
    </source>
</evidence>
<accession>A0ABZ1JL16</accession>
<keyword evidence="4 7" id="KW-0812">Transmembrane</keyword>
<evidence type="ECO:0000256" key="5">
    <source>
        <dbReference type="ARBA" id="ARBA00022989"/>
    </source>
</evidence>
<keyword evidence="11" id="KW-1185">Reference proteome</keyword>
<comment type="subcellular location">
    <subcellularLocation>
        <location evidence="1 7">Cell membrane</location>
        <topology evidence="1 7">Multi-pass membrane protein</topology>
    </subcellularLocation>
</comment>
<dbReference type="PROSITE" id="PS50928">
    <property type="entry name" value="ABC_TM1"/>
    <property type="match status" value="1"/>
</dbReference>
<feature type="transmembrane region" description="Helical" evidence="7">
    <location>
        <begin position="97"/>
        <end position="121"/>
    </location>
</feature>
<dbReference type="Gene3D" id="1.10.3720.10">
    <property type="entry name" value="MetI-like"/>
    <property type="match status" value="1"/>
</dbReference>
<evidence type="ECO:0000256" key="1">
    <source>
        <dbReference type="ARBA" id="ARBA00004651"/>
    </source>
</evidence>
<feature type="transmembrane region" description="Helical" evidence="7">
    <location>
        <begin position="133"/>
        <end position="154"/>
    </location>
</feature>
<feature type="domain" description="ABC transmembrane type-1" evidence="9">
    <location>
        <begin position="98"/>
        <end position="287"/>
    </location>
</feature>
<keyword evidence="2 7" id="KW-0813">Transport</keyword>
<gene>
    <name evidence="10" type="ORF">OG288_28930</name>
</gene>
<dbReference type="EMBL" id="CP108133">
    <property type="protein sequence ID" value="WTP51972.1"/>
    <property type="molecule type" value="Genomic_DNA"/>
</dbReference>
<keyword evidence="3" id="KW-1003">Cell membrane</keyword>
<dbReference type="PANTHER" id="PTHR43744">
    <property type="entry name" value="ABC TRANSPORTER PERMEASE PROTEIN MG189-RELATED-RELATED"/>
    <property type="match status" value="1"/>
</dbReference>
<dbReference type="Pfam" id="PF00528">
    <property type="entry name" value="BPD_transp_1"/>
    <property type="match status" value="1"/>
</dbReference>